<evidence type="ECO:0000256" key="1">
    <source>
        <dbReference type="ARBA" id="ARBA00008467"/>
    </source>
</evidence>
<dbReference type="InterPro" id="IPR014031">
    <property type="entry name" value="Ketoacyl_synth_C"/>
</dbReference>
<dbReference type="CDD" id="cd00834">
    <property type="entry name" value="KAS_I_II"/>
    <property type="match status" value="1"/>
</dbReference>
<dbReference type="Pfam" id="PF02801">
    <property type="entry name" value="Ketoacyl-synt_C"/>
    <property type="match status" value="1"/>
</dbReference>
<dbReference type="GO" id="GO:0004315">
    <property type="term" value="F:3-oxoacyl-[acyl-carrier-protein] synthase activity"/>
    <property type="evidence" value="ECO:0007669"/>
    <property type="project" value="InterPro"/>
</dbReference>
<dbReference type="SMART" id="SM00825">
    <property type="entry name" value="PKS_KS"/>
    <property type="match status" value="1"/>
</dbReference>
<dbReference type="SUPFAM" id="SSF53901">
    <property type="entry name" value="Thiolase-like"/>
    <property type="match status" value="2"/>
</dbReference>
<dbReference type="PROSITE" id="PS00606">
    <property type="entry name" value="KS3_1"/>
    <property type="match status" value="1"/>
</dbReference>
<comment type="caution">
    <text evidence="4">The sequence shown here is derived from an EMBL/GenBank/DDBJ whole genome shotgun (WGS) entry which is preliminary data.</text>
</comment>
<proteinExistence type="inferred from homology"/>
<dbReference type="Pfam" id="PF00109">
    <property type="entry name" value="ketoacyl-synt"/>
    <property type="match status" value="1"/>
</dbReference>
<name>A0A2U1B056_9BACT</name>
<comment type="similarity">
    <text evidence="1 3">Belongs to the thiolase-like superfamily. Beta-ketoacyl-ACP synthases family.</text>
</comment>
<sequence>MGVIPVGVSGFGAVSAVGVGVEATRAGLFAPPPRPALPRRFGTVLELPVFEIASLPGTPGIAGGFTMELLRLALDEALREAGLTEEELAGKRVGVCIGTTVACQLNNIPFYADLRAGRAAPREAFRSYVKGDPAEWVRRRYRLEGPALTVSNACTSGADAVGIASLWIREGVCDLAIAGGADELNQVPLDGFHALGVCSAEPCRPFDADRSGLNLGEGAGVVILESPGSAKRRGIGRKFIVGGFGKSADAYHITQPHPEGIGLERAVRQALESAGLTPARIAFVNAHGTGTPANDRVEAQTLARVFGPELKYMSTKSMTGHTLGAAGALEFIFCCLMLEARRAVKNHGYRTPSEEIPVPPLTEDFATDGAWALSTSLAFGGSNTALAVGRIP</sequence>
<dbReference type="RefSeq" id="WP_116883906.1">
    <property type="nucleotide sequence ID" value="NZ_CABMMC010000069.1"/>
</dbReference>
<evidence type="ECO:0000313" key="5">
    <source>
        <dbReference type="Proteomes" id="UP000245959"/>
    </source>
</evidence>
<dbReference type="InterPro" id="IPR018201">
    <property type="entry name" value="Ketoacyl_synth_AS"/>
</dbReference>
<dbReference type="OrthoDB" id="9808669at2"/>
<dbReference type="InterPro" id="IPR014030">
    <property type="entry name" value="Ketoacyl_synth_N"/>
</dbReference>
<dbReference type="PANTHER" id="PTHR11712:SF320">
    <property type="entry name" value="BETA-KETOACYL SYNTHASE"/>
    <property type="match status" value="1"/>
</dbReference>
<dbReference type="InterPro" id="IPR016039">
    <property type="entry name" value="Thiolase-like"/>
</dbReference>
<keyword evidence="5" id="KW-1185">Reference proteome</keyword>
<accession>A0A2U1B056</accession>
<dbReference type="GO" id="GO:0005829">
    <property type="term" value="C:cytosol"/>
    <property type="evidence" value="ECO:0007669"/>
    <property type="project" value="TreeGrafter"/>
</dbReference>
<dbReference type="AlphaFoldDB" id="A0A2U1B056"/>
<dbReference type="GO" id="GO:0006633">
    <property type="term" value="P:fatty acid biosynthetic process"/>
    <property type="evidence" value="ECO:0007669"/>
    <property type="project" value="InterPro"/>
</dbReference>
<evidence type="ECO:0000256" key="2">
    <source>
        <dbReference type="ARBA" id="ARBA00022679"/>
    </source>
</evidence>
<organism evidence="4 5">
    <name type="scientific">Victivallis vadensis</name>
    <dbReference type="NCBI Taxonomy" id="172901"/>
    <lineage>
        <taxon>Bacteria</taxon>
        <taxon>Pseudomonadati</taxon>
        <taxon>Lentisphaerota</taxon>
        <taxon>Lentisphaeria</taxon>
        <taxon>Victivallales</taxon>
        <taxon>Victivallaceae</taxon>
        <taxon>Victivallis</taxon>
    </lineage>
</organism>
<reference evidence="4 5" key="1">
    <citation type="submission" date="2018-04" db="EMBL/GenBank/DDBJ databases">
        <title>Genomic Encyclopedia of Type Strains, Phase IV (KMG-IV): sequencing the most valuable type-strain genomes for metagenomic binning, comparative biology and taxonomic classification.</title>
        <authorList>
            <person name="Goeker M."/>
        </authorList>
    </citation>
    <scope>NUCLEOTIDE SEQUENCE [LARGE SCALE GENOMIC DNA]</scope>
    <source>
        <strain evidence="4 5">DSM 14823</strain>
    </source>
</reference>
<dbReference type="InterPro" id="IPR000794">
    <property type="entry name" value="Beta-ketoacyl_synthase"/>
</dbReference>
<dbReference type="GeneID" id="78295213"/>
<evidence type="ECO:0000313" key="4">
    <source>
        <dbReference type="EMBL" id="PVY42066.1"/>
    </source>
</evidence>
<dbReference type="Gene3D" id="3.40.47.10">
    <property type="match status" value="1"/>
</dbReference>
<keyword evidence="2 3" id="KW-0808">Transferase</keyword>
<dbReference type="EMBL" id="QEKH01000012">
    <property type="protein sequence ID" value="PVY42066.1"/>
    <property type="molecule type" value="Genomic_DNA"/>
</dbReference>
<dbReference type="Proteomes" id="UP000245959">
    <property type="component" value="Unassembled WGS sequence"/>
</dbReference>
<evidence type="ECO:0000256" key="3">
    <source>
        <dbReference type="RuleBase" id="RU003694"/>
    </source>
</evidence>
<dbReference type="InterPro" id="IPR020841">
    <property type="entry name" value="PKS_Beta-ketoAc_synthase_dom"/>
</dbReference>
<dbReference type="PROSITE" id="PS52004">
    <property type="entry name" value="KS3_2"/>
    <property type="match status" value="1"/>
</dbReference>
<dbReference type="PANTHER" id="PTHR11712">
    <property type="entry name" value="POLYKETIDE SYNTHASE-RELATED"/>
    <property type="match status" value="1"/>
</dbReference>
<gene>
    <name evidence="4" type="ORF">C8D82_11263</name>
</gene>
<protein>
    <submittedName>
        <fullName evidence="4">3-oxoacyl-[acyl-carrier-protein] synthase II</fullName>
    </submittedName>
</protein>